<dbReference type="NCBIfam" id="TIGR02451">
    <property type="entry name" value="anti_sig_ChrR"/>
    <property type="match status" value="1"/>
</dbReference>
<dbReference type="CDD" id="cd20301">
    <property type="entry name" value="cupin_ChrR"/>
    <property type="match status" value="1"/>
</dbReference>
<accession>A0A165XSS7</accession>
<dbReference type="AlphaFoldDB" id="A0A165XSS7"/>
<name>A0A165XSS7_9HYPH</name>
<dbReference type="SUPFAM" id="SSF51182">
    <property type="entry name" value="RmlC-like cupins"/>
    <property type="match status" value="1"/>
</dbReference>
<sequence>MINHHLSDETLWAYVTGSLPAGHALLVSCHLELCKACQGRLAEAEALAGALLQTSEQLNTSDELFERLLLRVESEKPSRSLSCISRPKPRQGVPSDLWGVLGQGYSGIKWKVVGPGIRQFVLPVESSEGEKARLLKLSPGYMTPEHSHHGSEMTLVLKGSFSDETGRYKVGDVQEADDLVHHQPVADTEEDCICLAVTDAPLAFKGLLPKLLQPFFGI</sequence>
<protein>
    <submittedName>
        <fullName evidence="2">Anti-sigma-E factor ChrR</fullName>
    </submittedName>
</protein>
<dbReference type="RefSeq" id="WP_068006757.1">
    <property type="nucleotide sequence ID" value="NZ_FOFM01000006.1"/>
</dbReference>
<evidence type="ECO:0000313" key="2">
    <source>
        <dbReference type="EMBL" id="KZL18002.1"/>
    </source>
</evidence>
<dbReference type="STRING" id="989403.SAMN05421798_106245"/>
<dbReference type="InterPro" id="IPR025979">
    <property type="entry name" value="ChrR-like_cupin_dom"/>
</dbReference>
<dbReference type="PATRIC" id="fig|989403.3.peg.2931"/>
<reference evidence="2 3" key="1">
    <citation type="journal article" date="2016" name="Front. Microbiol.">
        <title>Comparative Genomic Analysis Reveals a Diverse Repertoire of Genes Involved in Prokaryote-Eukaryote Interactions within the Pseudovibrio Genus.</title>
        <authorList>
            <person name="Romano S."/>
            <person name="Fernandez-Guerra A."/>
            <person name="Reen F.J."/>
            <person name="Glockner F.O."/>
            <person name="Crowley S.P."/>
            <person name="O'Sullivan O."/>
            <person name="Cotter P.D."/>
            <person name="Adams C."/>
            <person name="Dobson A.D."/>
            <person name="O'Gara F."/>
        </authorList>
    </citation>
    <scope>NUCLEOTIDE SEQUENCE [LARGE SCALE GENOMIC DNA]</scope>
    <source>
        <strain evidence="2 3">Ad2</strain>
    </source>
</reference>
<dbReference type="OrthoDB" id="2988517at2"/>
<dbReference type="Pfam" id="PF12973">
    <property type="entry name" value="Cupin_7"/>
    <property type="match status" value="1"/>
</dbReference>
<dbReference type="EMBL" id="LMCB01000024">
    <property type="protein sequence ID" value="KZL18002.1"/>
    <property type="molecule type" value="Genomic_DNA"/>
</dbReference>
<feature type="domain" description="ChrR-like cupin" evidence="1">
    <location>
        <begin position="108"/>
        <end position="197"/>
    </location>
</feature>
<dbReference type="InterPro" id="IPR041916">
    <property type="entry name" value="Anti_sigma_zinc_sf"/>
</dbReference>
<gene>
    <name evidence="2" type="primary">chrR</name>
    <name evidence="2" type="ORF">PsAD2_02735</name>
</gene>
<organism evidence="2 3">
    <name type="scientific">Pseudovibrio axinellae</name>
    <dbReference type="NCBI Taxonomy" id="989403"/>
    <lineage>
        <taxon>Bacteria</taxon>
        <taxon>Pseudomonadati</taxon>
        <taxon>Pseudomonadota</taxon>
        <taxon>Alphaproteobacteria</taxon>
        <taxon>Hyphomicrobiales</taxon>
        <taxon>Stappiaceae</taxon>
        <taxon>Pseudovibrio</taxon>
    </lineage>
</organism>
<dbReference type="Gene3D" id="2.60.120.10">
    <property type="entry name" value="Jelly Rolls"/>
    <property type="match status" value="1"/>
</dbReference>
<dbReference type="Gene3D" id="1.10.10.1320">
    <property type="entry name" value="Anti-sigma factor, zinc-finger domain"/>
    <property type="match status" value="1"/>
</dbReference>
<dbReference type="InterPro" id="IPR011051">
    <property type="entry name" value="RmlC_Cupin_sf"/>
</dbReference>
<comment type="caution">
    <text evidence="2">The sequence shown here is derived from an EMBL/GenBank/DDBJ whole genome shotgun (WGS) entry which is preliminary data.</text>
</comment>
<dbReference type="InterPro" id="IPR014710">
    <property type="entry name" value="RmlC-like_jellyroll"/>
</dbReference>
<evidence type="ECO:0000259" key="1">
    <source>
        <dbReference type="Pfam" id="PF12973"/>
    </source>
</evidence>
<dbReference type="Proteomes" id="UP000076577">
    <property type="component" value="Unassembled WGS sequence"/>
</dbReference>
<keyword evidence="3" id="KW-1185">Reference proteome</keyword>
<proteinExistence type="predicted"/>
<dbReference type="InterPro" id="IPR012807">
    <property type="entry name" value="Anti-sigma_ChrR"/>
</dbReference>
<evidence type="ECO:0000313" key="3">
    <source>
        <dbReference type="Proteomes" id="UP000076577"/>
    </source>
</evidence>